<keyword evidence="2" id="KW-0732">Signal</keyword>
<keyword evidence="1" id="KW-0472">Membrane</keyword>
<dbReference type="KEGG" id="bgt:106078091"/>
<keyword evidence="1" id="KW-1133">Transmembrane helix</keyword>
<dbReference type="Proteomes" id="UP000076420">
    <property type="component" value="Unassembled WGS sequence"/>
</dbReference>
<sequence>MSSIFKILVFIGTVIICFDISSAQDPIWLKNNFHECLQLERDRLVMTAVIKRNSNTTFTARSAVFQISSNGDTIKECMLWGLNNGCERVLNKDCYCESQNDEQVTIVFTPVANLSYIGKNVTVNVPCVYTEDSITSTELNISLSSFDKSPSLTVNNEEVDLSRQFVSSKVPALINFCCSTSSQPHCHAHIKRNNQIIDNRSHCVSFTETSSSYVPYTFFSTHCNQTSEILNFMFLPEDDNTRRTNMLEVLGYCFLMILATVALKDIVIIFISFKCPGILRCFSVYLLCKQMFWI</sequence>
<gene>
    <name evidence="3" type="primary">106078091</name>
</gene>
<evidence type="ECO:0000256" key="1">
    <source>
        <dbReference type="SAM" id="Phobius"/>
    </source>
</evidence>
<dbReference type="VEuPathDB" id="VectorBase:BGLB021474"/>
<evidence type="ECO:0000256" key="2">
    <source>
        <dbReference type="SAM" id="SignalP"/>
    </source>
</evidence>
<evidence type="ECO:0000313" key="3">
    <source>
        <dbReference type="EnsemblMetazoa" id="BGLB021474-PB"/>
    </source>
</evidence>
<dbReference type="EnsemblMetazoa" id="BGLB021474-RB">
    <property type="protein sequence ID" value="BGLB021474-PB"/>
    <property type="gene ID" value="BGLB021474"/>
</dbReference>
<proteinExistence type="predicted"/>
<reference evidence="3" key="1">
    <citation type="submission" date="2020-05" db="UniProtKB">
        <authorList>
            <consortium name="EnsemblMetazoa"/>
        </authorList>
    </citation>
    <scope>IDENTIFICATION</scope>
    <source>
        <strain evidence="3">BB02</strain>
    </source>
</reference>
<evidence type="ECO:0008006" key="5">
    <source>
        <dbReference type="Google" id="ProtNLM"/>
    </source>
</evidence>
<dbReference type="AlphaFoldDB" id="A0A2C9KMP7"/>
<protein>
    <recommendedName>
        <fullName evidence="5">Phlebovirus glycoprotein G2 fusion domain-containing protein</fullName>
    </recommendedName>
</protein>
<evidence type="ECO:0000313" key="4">
    <source>
        <dbReference type="Proteomes" id="UP000076420"/>
    </source>
</evidence>
<name>A0A2C9KMP7_BIOGL</name>
<dbReference type="VEuPathDB" id="VectorBase:BGLAX_030162"/>
<accession>A0A2C9KMP7</accession>
<feature type="transmembrane region" description="Helical" evidence="1">
    <location>
        <begin position="249"/>
        <end position="273"/>
    </location>
</feature>
<keyword evidence="1" id="KW-0812">Transmembrane</keyword>
<feature type="chain" id="PRO_5012112669" description="Phlebovirus glycoprotein G2 fusion domain-containing protein" evidence="2">
    <location>
        <begin position="24"/>
        <end position="294"/>
    </location>
</feature>
<feature type="signal peptide" evidence="2">
    <location>
        <begin position="1"/>
        <end position="23"/>
    </location>
</feature>
<organism evidence="3 4">
    <name type="scientific">Biomphalaria glabrata</name>
    <name type="common">Bloodfluke planorb</name>
    <name type="synonym">Freshwater snail</name>
    <dbReference type="NCBI Taxonomy" id="6526"/>
    <lineage>
        <taxon>Eukaryota</taxon>
        <taxon>Metazoa</taxon>
        <taxon>Spiralia</taxon>
        <taxon>Lophotrochozoa</taxon>
        <taxon>Mollusca</taxon>
        <taxon>Gastropoda</taxon>
        <taxon>Heterobranchia</taxon>
        <taxon>Euthyneura</taxon>
        <taxon>Panpulmonata</taxon>
        <taxon>Hygrophila</taxon>
        <taxon>Lymnaeoidea</taxon>
        <taxon>Planorbidae</taxon>
        <taxon>Biomphalaria</taxon>
    </lineage>
</organism>